<keyword evidence="1" id="KW-0472">Membrane</keyword>
<reference evidence="2 3" key="1">
    <citation type="submission" date="2018-06" db="EMBL/GenBank/DDBJ databases">
        <title>Draft Whole-Genome Sequence of the purple photosynthetic bacterium Rhodospeudomonas palustris XCP.</title>
        <authorList>
            <person name="Rayyan A."/>
            <person name="Meyer T.E."/>
            <person name="Kyndt J.A."/>
        </authorList>
    </citation>
    <scope>NUCLEOTIDE SEQUENCE [LARGE SCALE GENOMIC DNA]</scope>
    <source>
        <strain evidence="2 3">XCP</strain>
    </source>
</reference>
<dbReference type="AlphaFoldDB" id="A0A323UKH7"/>
<dbReference type="PANTHER" id="PTHR40278">
    <property type="entry name" value="DNA UTILIZATION PROTEIN HOFN"/>
    <property type="match status" value="1"/>
</dbReference>
<dbReference type="Proteomes" id="UP000248134">
    <property type="component" value="Unassembled WGS sequence"/>
</dbReference>
<dbReference type="RefSeq" id="WP_110784794.1">
    <property type="nucleotide sequence ID" value="NZ_QKQS01000006.1"/>
</dbReference>
<protein>
    <submittedName>
        <fullName evidence="2">Pilus assembly protein PilN</fullName>
    </submittedName>
</protein>
<evidence type="ECO:0000313" key="3">
    <source>
        <dbReference type="Proteomes" id="UP000248134"/>
    </source>
</evidence>
<keyword evidence="1" id="KW-0812">Transmembrane</keyword>
<dbReference type="InterPro" id="IPR007813">
    <property type="entry name" value="PilN"/>
</dbReference>
<dbReference type="Pfam" id="PF05137">
    <property type="entry name" value="PilN"/>
    <property type="match status" value="1"/>
</dbReference>
<evidence type="ECO:0000313" key="2">
    <source>
        <dbReference type="EMBL" id="PZA13632.1"/>
    </source>
</evidence>
<gene>
    <name evidence="2" type="ORF">DNX69_04570</name>
</gene>
<dbReference type="EMBL" id="QKQS01000006">
    <property type="protein sequence ID" value="PZA13632.1"/>
    <property type="molecule type" value="Genomic_DNA"/>
</dbReference>
<feature type="transmembrane region" description="Helical" evidence="1">
    <location>
        <begin position="208"/>
        <end position="232"/>
    </location>
</feature>
<name>A0A323UKH7_RHOPL</name>
<sequence>MSMLETIAASFFAWIDAVVVGLAALARRIRPVRRIFVAEQEDGSFTMSMADPAPRGDKRRDAPAASQLQIVGATFDEPLPAEWAKLMRGSEVELMMRSSRFLFRPLELPNRATEFLEGIVRAQIDRLTPWSASDAAFRWTRPRPIAGERIAITIAVAPRNAFDALAQIFADLGAAAVAITTETPDGQRVAVHDAKAAADAARGNRLRVAVIGICAISALATIASSVAATILVDQLGTQERQIHRRIAERRAILRGDAGSAGGSALELLEQRKQNTPASVMVIEALAAVLPDHTYATELRIDGDKVQVAGVTRDAPSLIQLLEQSPSFARAAFFAPTTRAANESGERFHVEARINPYFGTAP</sequence>
<dbReference type="PANTHER" id="PTHR40278:SF1">
    <property type="entry name" value="DNA UTILIZATION PROTEIN HOFN"/>
    <property type="match status" value="1"/>
</dbReference>
<feature type="transmembrane region" description="Helical" evidence="1">
    <location>
        <begin position="6"/>
        <end position="26"/>
    </location>
</feature>
<accession>A0A323UKH7</accession>
<proteinExistence type="predicted"/>
<comment type="caution">
    <text evidence="2">The sequence shown here is derived from an EMBL/GenBank/DDBJ whole genome shotgun (WGS) entry which is preliminary data.</text>
</comment>
<keyword evidence="1" id="KW-1133">Transmembrane helix</keyword>
<dbReference type="OrthoDB" id="8196557at2"/>
<dbReference type="InterPro" id="IPR052534">
    <property type="entry name" value="Extracell_DNA_Util/SecSys_Comp"/>
</dbReference>
<organism evidence="2 3">
    <name type="scientific">Rhodopseudomonas palustris</name>
    <dbReference type="NCBI Taxonomy" id="1076"/>
    <lineage>
        <taxon>Bacteria</taxon>
        <taxon>Pseudomonadati</taxon>
        <taxon>Pseudomonadota</taxon>
        <taxon>Alphaproteobacteria</taxon>
        <taxon>Hyphomicrobiales</taxon>
        <taxon>Nitrobacteraceae</taxon>
        <taxon>Rhodopseudomonas</taxon>
    </lineage>
</organism>
<evidence type="ECO:0000256" key="1">
    <source>
        <dbReference type="SAM" id="Phobius"/>
    </source>
</evidence>